<feature type="domain" description="Integrase catalytic" evidence="1">
    <location>
        <begin position="259"/>
        <end position="446"/>
    </location>
</feature>
<sequence length="658" mass="75157">MNNSKLYYTARELLSLNLKDLPITVKGIIQKANRENWVSRPRQARGGGYEYAITSLPKTVQTALRHKLASDLTEKQPQVPVAFDEQAVRNLNQKQLSISDARNVLGQYLLLLEGGRKCVRNKVVDTFLDKLKVGDLPPHIMEAIRKANARSKGEAKISKRTLMDCLLNYEKSQSTGERVLRQAPKRQGRPQTDVTQLAWLHDFLTFYRVAQGVKVTHAYRRFERAVSYKAPSLSAVQRVVAKLPEIFLEKGRLTGAQYRALLPCVRRDWSQLSLFDCFIGDGHGFKAKVKHPEHAHGFQPEITALIDGRSRLIVGWSVAQSESSLAVADALRHAIQNWGTPYIYYSDNGGGETNKTLDDDVTGMLPRLGISHETGIAGNPQGRGIIERLWQSTLIPLARSYETYTGSTMDGSTKHLIYRRIESAVNAIEKGKELSTEQRRFYKKMPHFLDFVADVERCFADYNNRPHSSLPKKDNGEHFSPLEYANWIMKAERITPRKLHPLEEELLFRPETVRQVRRGEIELFTNRYFSTQLATYHNEKVRVLYDIHDPSYVFVKTMDGEWICKAELDGNKVAAFPQSVVERAKAKSVAAQNKRLQTRIERNNRELNPAITLQADDELLESLARSELLEIDQEEQPIFLTQAEKDHWEQQHRKAVGE</sequence>
<dbReference type="Gene3D" id="1.10.10.10">
    <property type="entry name" value="Winged helix-like DNA-binding domain superfamily/Winged helix DNA-binding domain"/>
    <property type="match status" value="1"/>
</dbReference>
<protein>
    <submittedName>
        <fullName evidence="3">Phage transposase</fullName>
    </submittedName>
</protein>
<organism evidence="3 4">
    <name type="scientific">Actinobacillus delphinicola</name>
    <dbReference type="NCBI Taxonomy" id="51161"/>
    <lineage>
        <taxon>Bacteria</taxon>
        <taxon>Pseudomonadati</taxon>
        <taxon>Pseudomonadota</taxon>
        <taxon>Gammaproteobacteria</taxon>
        <taxon>Pasteurellales</taxon>
        <taxon>Pasteurellaceae</taxon>
        <taxon>Actinobacillus</taxon>
    </lineage>
</organism>
<proteinExistence type="predicted"/>
<dbReference type="InterPro" id="IPR001584">
    <property type="entry name" value="Integrase_cat-core"/>
</dbReference>
<dbReference type="KEGG" id="adp:NCTC12871_01203"/>
<dbReference type="Pfam" id="PF00665">
    <property type="entry name" value="rve"/>
    <property type="match status" value="1"/>
</dbReference>
<dbReference type="SUPFAM" id="SSF50610">
    <property type="entry name" value="mu transposase, C-terminal domain"/>
    <property type="match status" value="1"/>
</dbReference>
<dbReference type="Gene3D" id="2.30.30.130">
    <property type="entry name" value="Transposase, Mu, C-terminal"/>
    <property type="match status" value="1"/>
</dbReference>
<dbReference type="GO" id="GO:0003677">
    <property type="term" value="F:DNA binding"/>
    <property type="evidence" value="ECO:0007669"/>
    <property type="project" value="InterPro"/>
</dbReference>
<dbReference type="InterPro" id="IPR036397">
    <property type="entry name" value="RNaseH_sf"/>
</dbReference>
<dbReference type="EMBL" id="LR134510">
    <property type="protein sequence ID" value="VEJ09720.1"/>
    <property type="molecule type" value="Genomic_DNA"/>
</dbReference>
<dbReference type="Pfam" id="PF09299">
    <property type="entry name" value="Mu-transpos_C"/>
    <property type="match status" value="1"/>
</dbReference>
<dbReference type="InterPro" id="IPR003314">
    <property type="entry name" value="Mu-type_HTH"/>
</dbReference>
<evidence type="ECO:0000313" key="3">
    <source>
        <dbReference type="EMBL" id="VEJ09720.1"/>
    </source>
</evidence>
<dbReference type="Pfam" id="PF02316">
    <property type="entry name" value="HTH_Tnp_Mu_1"/>
    <property type="match status" value="1"/>
</dbReference>
<dbReference type="InterPro" id="IPR009004">
    <property type="entry name" value="Transposase_Mu_C"/>
</dbReference>
<dbReference type="InterPro" id="IPR015378">
    <property type="entry name" value="Transposase-like_Mu_C"/>
</dbReference>
<dbReference type="Gene3D" id="3.30.420.10">
    <property type="entry name" value="Ribonuclease H-like superfamily/Ribonuclease H"/>
    <property type="match status" value="1"/>
</dbReference>
<evidence type="ECO:0000313" key="4">
    <source>
        <dbReference type="Proteomes" id="UP000279799"/>
    </source>
</evidence>
<dbReference type="SUPFAM" id="SSF53098">
    <property type="entry name" value="Ribonuclease H-like"/>
    <property type="match status" value="1"/>
</dbReference>
<dbReference type="SUPFAM" id="SSF46955">
    <property type="entry name" value="Putative DNA-binding domain"/>
    <property type="match status" value="1"/>
</dbReference>
<accession>A0A448TUW4</accession>
<gene>
    <name evidence="3" type="ORF">NCTC12871_01203</name>
</gene>
<dbReference type="Proteomes" id="UP000279799">
    <property type="component" value="Chromosome"/>
</dbReference>
<dbReference type="RefSeq" id="WP_126599878.1">
    <property type="nucleotide sequence ID" value="NZ_LR134510.1"/>
</dbReference>
<dbReference type="InterPro" id="IPR012337">
    <property type="entry name" value="RNaseH-like_sf"/>
</dbReference>
<evidence type="ECO:0000259" key="2">
    <source>
        <dbReference type="PROSITE" id="PS51702"/>
    </source>
</evidence>
<dbReference type="PROSITE" id="PS51702">
    <property type="entry name" value="HTH_MU"/>
    <property type="match status" value="1"/>
</dbReference>
<dbReference type="PROSITE" id="PS50994">
    <property type="entry name" value="INTEGRASE"/>
    <property type="match status" value="1"/>
</dbReference>
<name>A0A448TUW4_9PAST</name>
<dbReference type="InterPro" id="IPR036388">
    <property type="entry name" value="WH-like_DNA-bd_sf"/>
</dbReference>
<keyword evidence="4" id="KW-1185">Reference proteome</keyword>
<feature type="domain" description="HTH Mu-type" evidence="2">
    <location>
        <begin position="6"/>
        <end position="72"/>
    </location>
</feature>
<dbReference type="GO" id="GO:0015074">
    <property type="term" value="P:DNA integration"/>
    <property type="evidence" value="ECO:0007669"/>
    <property type="project" value="InterPro"/>
</dbReference>
<dbReference type="AlphaFoldDB" id="A0A448TUW4"/>
<reference evidence="3 4" key="1">
    <citation type="submission" date="2018-12" db="EMBL/GenBank/DDBJ databases">
        <authorList>
            <consortium name="Pathogen Informatics"/>
        </authorList>
    </citation>
    <scope>NUCLEOTIDE SEQUENCE [LARGE SCALE GENOMIC DNA]</scope>
    <source>
        <strain evidence="3 4">NCTC12871</strain>
    </source>
</reference>
<dbReference type="OrthoDB" id="5676324at2"/>
<dbReference type="InterPro" id="IPR009061">
    <property type="entry name" value="DNA-bd_dom_put_sf"/>
</dbReference>
<evidence type="ECO:0000259" key="1">
    <source>
        <dbReference type="PROSITE" id="PS50994"/>
    </source>
</evidence>